<keyword evidence="2" id="KW-0472">Membrane</keyword>
<keyword evidence="4" id="KW-1185">Reference proteome</keyword>
<dbReference type="Proteomes" id="UP000192674">
    <property type="component" value="Unassembled WGS sequence"/>
</dbReference>
<feature type="transmembrane region" description="Helical" evidence="2">
    <location>
        <begin position="125"/>
        <end position="145"/>
    </location>
</feature>
<evidence type="ECO:0000256" key="2">
    <source>
        <dbReference type="SAM" id="Phobius"/>
    </source>
</evidence>
<reference evidence="3 4" key="1">
    <citation type="submission" date="2017-04" db="EMBL/GenBank/DDBJ databases">
        <authorList>
            <person name="Afonso C.L."/>
            <person name="Miller P.J."/>
            <person name="Scott M.A."/>
            <person name="Spackman E."/>
            <person name="Goraichik I."/>
            <person name="Dimitrov K.M."/>
            <person name="Suarez D.L."/>
            <person name="Swayne D.E."/>
        </authorList>
    </citation>
    <scope>NUCLEOTIDE SEQUENCE [LARGE SCALE GENOMIC DNA]</scope>
    <source>
        <strain evidence="3 4">DSM 43828</strain>
    </source>
</reference>
<dbReference type="OrthoDB" id="3689273at2"/>
<proteinExistence type="predicted"/>
<name>A0A1W2FSP0_KIBAR</name>
<evidence type="ECO:0000313" key="3">
    <source>
        <dbReference type="EMBL" id="SMD24920.1"/>
    </source>
</evidence>
<evidence type="ECO:0000256" key="1">
    <source>
        <dbReference type="SAM" id="MobiDB-lite"/>
    </source>
</evidence>
<protein>
    <submittedName>
        <fullName evidence="3">Uncharacterized protein</fullName>
    </submittedName>
</protein>
<dbReference type="RefSeq" id="WP_084433182.1">
    <property type="nucleotide sequence ID" value="NZ_FWXV01000011.1"/>
</dbReference>
<dbReference type="EMBL" id="FWXV01000011">
    <property type="protein sequence ID" value="SMD24920.1"/>
    <property type="molecule type" value="Genomic_DNA"/>
</dbReference>
<sequence length="191" mass="21460">MSPDRRYYHWPAFVLAGVLALLGIWAFIAVQHRMGLTTSELPQAERTGEAQTQTCSRDPLYLWITWTCDAQVRWNGETNTVAERVISVRELTGTVDVHERVVPRKRVSTAREVVSADFPGTSDGALFFVMMMGFPVAGAAAGYFAGTRLARLLPEPPAKPAKPEKLALRSKMSTRHDRDKRFNRSRKRRGS</sequence>
<accession>A0A1W2FSP0</accession>
<feature type="region of interest" description="Disordered" evidence="1">
    <location>
        <begin position="154"/>
        <end position="191"/>
    </location>
</feature>
<feature type="transmembrane region" description="Helical" evidence="2">
    <location>
        <begin position="7"/>
        <end position="28"/>
    </location>
</feature>
<organism evidence="3 4">
    <name type="scientific">Kibdelosporangium aridum</name>
    <dbReference type="NCBI Taxonomy" id="2030"/>
    <lineage>
        <taxon>Bacteria</taxon>
        <taxon>Bacillati</taxon>
        <taxon>Actinomycetota</taxon>
        <taxon>Actinomycetes</taxon>
        <taxon>Pseudonocardiales</taxon>
        <taxon>Pseudonocardiaceae</taxon>
        <taxon>Kibdelosporangium</taxon>
    </lineage>
</organism>
<evidence type="ECO:0000313" key="4">
    <source>
        <dbReference type="Proteomes" id="UP000192674"/>
    </source>
</evidence>
<gene>
    <name evidence="3" type="ORF">SAMN05661093_08793</name>
</gene>
<keyword evidence="2" id="KW-0812">Transmembrane</keyword>
<keyword evidence="2" id="KW-1133">Transmembrane helix</keyword>
<dbReference type="AlphaFoldDB" id="A0A1W2FSP0"/>